<feature type="region of interest" description="Disordered" evidence="1">
    <location>
        <begin position="1"/>
        <end position="57"/>
    </location>
</feature>
<evidence type="ECO:0000313" key="5">
    <source>
        <dbReference type="WBParaSite" id="TCNE_0001731201-mRNA-1"/>
    </source>
</evidence>
<dbReference type="Gene3D" id="1.10.287.70">
    <property type="match status" value="1"/>
</dbReference>
<sequence length="207" mass="23967">MPVLLRSQLNRARESRTNMTKRPSDLLRIPSHDTQPRSHTSSGAALRRDSNQSTTNVSRRTVVSVIEFPELELPPPRKKGLLGKLKSGYHRLHLNYLLPLVFMMVYMVLGALLFLWLEGPADSSRRALEFGSYQRERELLLKRMDEIYKDRAAAKPAQRRLFLEEAVDYFHEQINVTFSNQTDWSITTALYYSGTVFTTIGWLFSIF</sequence>
<evidence type="ECO:0000256" key="1">
    <source>
        <dbReference type="SAM" id="MobiDB-lite"/>
    </source>
</evidence>
<feature type="transmembrane region" description="Helical" evidence="2">
    <location>
        <begin position="94"/>
        <end position="117"/>
    </location>
</feature>
<name>A0A183V991_TOXCA</name>
<dbReference type="EMBL" id="UYWY01024321">
    <property type="protein sequence ID" value="VDM48632.1"/>
    <property type="molecule type" value="Genomic_DNA"/>
</dbReference>
<feature type="compositionally biased region" description="Basic and acidic residues" evidence="1">
    <location>
        <begin position="11"/>
        <end position="36"/>
    </location>
</feature>
<dbReference type="SUPFAM" id="SSF81324">
    <property type="entry name" value="Voltage-gated potassium channels"/>
    <property type="match status" value="1"/>
</dbReference>
<reference evidence="3 4" key="2">
    <citation type="submission" date="2018-11" db="EMBL/GenBank/DDBJ databases">
        <authorList>
            <consortium name="Pathogen Informatics"/>
        </authorList>
    </citation>
    <scope>NUCLEOTIDE SEQUENCE [LARGE SCALE GENOMIC DNA]</scope>
</reference>
<accession>A0A183V991</accession>
<dbReference type="AlphaFoldDB" id="A0A183V991"/>
<proteinExistence type="predicted"/>
<feature type="transmembrane region" description="Helical" evidence="2">
    <location>
        <begin position="189"/>
        <end position="206"/>
    </location>
</feature>
<organism evidence="4 5">
    <name type="scientific">Toxocara canis</name>
    <name type="common">Canine roundworm</name>
    <dbReference type="NCBI Taxonomy" id="6265"/>
    <lineage>
        <taxon>Eukaryota</taxon>
        <taxon>Metazoa</taxon>
        <taxon>Ecdysozoa</taxon>
        <taxon>Nematoda</taxon>
        <taxon>Chromadorea</taxon>
        <taxon>Rhabditida</taxon>
        <taxon>Spirurina</taxon>
        <taxon>Ascaridomorpha</taxon>
        <taxon>Ascaridoidea</taxon>
        <taxon>Toxocaridae</taxon>
        <taxon>Toxocara</taxon>
    </lineage>
</organism>
<keyword evidence="2" id="KW-0812">Transmembrane</keyword>
<protein>
    <submittedName>
        <fullName evidence="5">TWiK family of potassium channels protein 12</fullName>
    </submittedName>
</protein>
<evidence type="ECO:0000313" key="3">
    <source>
        <dbReference type="EMBL" id="VDM48632.1"/>
    </source>
</evidence>
<evidence type="ECO:0000313" key="4">
    <source>
        <dbReference type="Proteomes" id="UP000050794"/>
    </source>
</evidence>
<keyword evidence="2" id="KW-1133">Transmembrane helix</keyword>
<gene>
    <name evidence="3" type="ORF">TCNE_LOCUS17311</name>
</gene>
<keyword evidence="4" id="KW-1185">Reference proteome</keyword>
<evidence type="ECO:0000256" key="2">
    <source>
        <dbReference type="SAM" id="Phobius"/>
    </source>
</evidence>
<reference evidence="5" key="1">
    <citation type="submission" date="2016-06" db="UniProtKB">
        <authorList>
            <consortium name="WormBaseParasite"/>
        </authorList>
    </citation>
    <scope>IDENTIFICATION</scope>
</reference>
<keyword evidence="2" id="KW-0472">Membrane</keyword>
<dbReference type="Proteomes" id="UP000050794">
    <property type="component" value="Unassembled WGS sequence"/>
</dbReference>
<dbReference type="WBParaSite" id="TCNE_0001731201-mRNA-1">
    <property type="protein sequence ID" value="TCNE_0001731201-mRNA-1"/>
    <property type="gene ID" value="TCNE_0001731201"/>
</dbReference>